<name>D2VB86_NAEGR</name>
<organism evidence="3">
    <name type="scientific">Naegleria gruberi</name>
    <name type="common">Amoeba</name>
    <dbReference type="NCBI Taxonomy" id="5762"/>
    <lineage>
        <taxon>Eukaryota</taxon>
        <taxon>Discoba</taxon>
        <taxon>Heterolobosea</taxon>
        <taxon>Tetramitia</taxon>
        <taxon>Eutetramitia</taxon>
        <taxon>Vahlkampfiidae</taxon>
        <taxon>Naegleria</taxon>
    </lineage>
</organism>
<dbReference type="Gene3D" id="1.20.5.170">
    <property type="match status" value="1"/>
</dbReference>
<evidence type="ECO:0000313" key="3">
    <source>
        <dbReference type="Proteomes" id="UP000006671"/>
    </source>
</evidence>
<evidence type="ECO:0000256" key="1">
    <source>
        <dbReference type="SAM" id="Coils"/>
    </source>
</evidence>
<feature type="coiled-coil region" evidence="1">
    <location>
        <begin position="3"/>
        <end position="99"/>
    </location>
</feature>
<sequence>MSTQEKAKQFDELLKLLEELKNDIHNTTYNTGHTRPNSWNSDTKQRWEELIDQSTNKVQDYSKNNDLQSQHVVDLENENSTLKEKIKTLEKRLKLLSLISESNDEQVDELMTELANKKFFDRDNHDRDSNEGNNDGQVI</sequence>
<gene>
    <name evidence="2" type="ORF">NAEGRDRAFT_66128</name>
</gene>
<protein>
    <submittedName>
        <fullName evidence="2">Predicted protein</fullName>
    </submittedName>
</protein>
<dbReference type="RefSeq" id="XP_002678496.1">
    <property type="nucleotide sequence ID" value="XM_002678450.1"/>
</dbReference>
<reference evidence="2 3" key="1">
    <citation type="journal article" date="2010" name="Cell">
        <title>The genome of Naegleria gruberi illuminates early eukaryotic versatility.</title>
        <authorList>
            <person name="Fritz-Laylin L.K."/>
            <person name="Prochnik S.E."/>
            <person name="Ginger M.L."/>
            <person name="Dacks J.B."/>
            <person name="Carpenter M.L."/>
            <person name="Field M.C."/>
            <person name="Kuo A."/>
            <person name="Paredez A."/>
            <person name="Chapman J."/>
            <person name="Pham J."/>
            <person name="Shu S."/>
            <person name="Neupane R."/>
            <person name="Cipriano M."/>
            <person name="Mancuso J."/>
            <person name="Tu H."/>
            <person name="Salamov A."/>
            <person name="Lindquist E."/>
            <person name="Shapiro H."/>
            <person name="Lucas S."/>
            <person name="Grigoriev I.V."/>
            <person name="Cande W.Z."/>
            <person name="Fulton C."/>
            <person name="Rokhsar D.S."/>
            <person name="Dawson S.C."/>
        </authorList>
    </citation>
    <scope>NUCLEOTIDE SEQUENCE [LARGE SCALE GENOMIC DNA]</scope>
    <source>
        <strain evidence="2 3">NEG-M</strain>
    </source>
</reference>
<dbReference type="GeneID" id="8850474"/>
<keyword evidence="3" id="KW-1185">Reference proteome</keyword>
<dbReference type="Proteomes" id="UP000006671">
    <property type="component" value="Unassembled WGS sequence"/>
</dbReference>
<dbReference type="VEuPathDB" id="AmoebaDB:NAEGRDRAFT_66128"/>
<accession>D2VB86</accession>
<evidence type="ECO:0000313" key="2">
    <source>
        <dbReference type="EMBL" id="EFC45752.1"/>
    </source>
</evidence>
<dbReference type="EMBL" id="GG738861">
    <property type="protein sequence ID" value="EFC45752.1"/>
    <property type="molecule type" value="Genomic_DNA"/>
</dbReference>
<dbReference type="KEGG" id="ngr:NAEGRDRAFT_66128"/>
<dbReference type="InParanoid" id="D2VB86"/>
<dbReference type="AlphaFoldDB" id="D2VB86"/>
<proteinExistence type="predicted"/>
<keyword evidence="1" id="KW-0175">Coiled coil</keyword>